<reference evidence="2 3" key="1">
    <citation type="submission" date="2022-04" db="EMBL/GenBank/DDBJ databases">
        <authorList>
            <person name="Grouzdev D.S."/>
            <person name="Pantiukh K.S."/>
            <person name="Krutkina M.S."/>
        </authorList>
    </citation>
    <scope>NUCLEOTIDE SEQUENCE [LARGE SCALE GENOMIC DNA]</scope>
    <source>
        <strain evidence="2 3">6x-1</strain>
    </source>
</reference>
<protein>
    <submittedName>
        <fullName evidence="2">Uncharacterized protein</fullName>
    </submittedName>
</protein>
<feature type="compositionally biased region" description="Low complexity" evidence="1">
    <location>
        <begin position="219"/>
        <end position="236"/>
    </location>
</feature>
<accession>A0ABT0DB88</accession>
<comment type="caution">
    <text evidence="2">The sequence shown here is derived from an EMBL/GenBank/DDBJ whole genome shotgun (WGS) entry which is preliminary data.</text>
</comment>
<sequence length="251" mass="25247">MMQAEQSRRIRAALLVDPASVERAPRRAGRGGGTRAACAALLLGSLIALPAALPAQAQWIGSVGGDGSSDAKPLPAPQSPAAVSPPAPGVSPEMAMPASPMGAPPGAMGAGPGNGGVDCRTDIERLKGTLESRGTTLQKAADKKRPPTELCPLFRNFVTAQSNFYSYLRKNKTACGVPDEILSKIKASSGKMASTRDKVCQVAANGGQPAGGGGPPPQGSLSSGLGLQSPLPSRGSSKGGVFDTLGGNALR</sequence>
<gene>
    <name evidence="2" type="ORF">MWN34_08890</name>
</gene>
<organism evidence="2 3">
    <name type="scientific">Ancylobacter crimeensis</name>
    <dbReference type="NCBI Taxonomy" id="2579147"/>
    <lineage>
        <taxon>Bacteria</taxon>
        <taxon>Pseudomonadati</taxon>
        <taxon>Pseudomonadota</taxon>
        <taxon>Alphaproteobacteria</taxon>
        <taxon>Hyphomicrobiales</taxon>
        <taxon>Xanthobacteraceae</taxon>
        <taxon>Ancylobacter</taxon>
    </lineage>
</organism>
<feature type="region of interest" description="Disordered" evidence="1">
    <location>
        <begin position="64"/>
        <end position="98"/>
    </location>
</feature>
<dbReference type="EMBL" id="JALKCH010000005">
    <property type="protein sequence ID" value="MCK0197027.1"/>
    <property type="molecule type" value="Genomic_DNA"/>
</dbReference>
<dbReference type="Proteomes" id="UP001203284">
    <property type="component" value="Unassembled WGS sequence"/>
</dbReference>
<feature type="region of interest" description="Disordered" evidence="1">
    <location>
        <begin position="203"/>
        <end position="251"/>
    </location>
</feature>
<keyword evidence="3" id="KW-1185">Reference proteome</keyword>
<evidence type="ECO:0000313" key="2">
    <source>
        <dbReference type="EMBL" id="MCK0197027.1"/>
    </source>
</evidence>
<name>A0ABT0DB88_9HYPH</name>
<feature type="compositionally biased region" description="Pro residues" evidence="1">
    <location>
        <begin position="74"/>
        <end position="89"/>
    </location>
</feature>
<dbReference type="RefSeq" id="WP_247028596.1">
    <property type="nucleotide sequence ID" value="NZ_JALKCH010000005.1"/>
</dbReference>
<evidence type="ECO:0000313" key="3">
    <source>
        <dbReference type="Proteomes" id="UP001203284"/>
    </source>
</evidence>
<evidence type="ECO:0000256" key="1">
    <source>
        <dbReference type="SAM" id="MobiDB-lite"/>
    </source>
</evidence>
<proteinExistence type="predicted"/>